<accession>A0AAD7WLP5</accession>
<gene>
    <name evidence="1" type="ORF">AAFF_G00384210</name>
</gene>
<comment type="caution">
    <text evidence="1">The sequence shown here is derived from an EMBL/GenBank/DDBJ whole genome shotgun (WGS) entry which is preliminary data.</text>
</comment>
<dbReference type="AlphaFoldDB" id="A0AAD7WLP5"/>
<name>A0AAD7WLP5_9TELE</name>
<evidence type="ECO:0000313" key="1">
    <source>
        <dbReference type="EMBL" id="KAJ8401502.1"/>
    </source>
</evidence>
<organism evidence="1 2">
    <name type="scientific">Aldrovandia affinis</name>
    <dbReference type="NCBI Taxonomy" id="143900"/>
    <lineage>
        <taxon>Eukaryota</taxon>
        <taxon>Metazoa</taxon>
        <taxon>Chordata</taxon>
        <taxon>Craniata</taxon>
        <taxon>Vertebrata</taxon>
        <taxon>Euteleostomi</taxon>
        <taxon>Actinopterygii</taxon>
        <taxon>Neopterygii</taxon>
        <taxon>Teleostei</taxon>
        <taxon>Notacanthiformes</taxon>
        <taxon>Halosauridae</taxon>
        <taxon>Aldrovandia</taxon>
    </lineage>
</organism>
<keyword evidence="2" id="KW-1185">Reference proteome</keyword>
<dbReference type="Proteomes" id="UP001221898">
    <property type="component" value="Unassembled WGS sequence"/>
</dbReference>
<evidence type="ECO:0000313" key="2">
    <source>
        <dbReference type="Proteomes" id="UP001221898"/>
    </source>
</evidence>
<dbReference type="EMBL" id="JAINUG010000070">
    <property type="protein sequence ID" value="KAJ8401502.1"/>
    <property type="molecule type" value="Genomic_DNA"/>
</dbReference>
<reference evidence="1" key="1">
    <citation type="journal article" date="2023" name="Science">
        <title>Genome structures resolve the early diversification of teleost fishes.</title>
        <authorList>
            <person name="Parey E."/>
            <person name="Louis A."/>
            <person name="Montfort J."/>
            <person name="Bouchez O."/>
            <person name="Roques C."/>
            <person name="Iampietro C."/>
            <person name="Lluch J."/>
            <person name="Castinel A."/>
            <person name="Donnadieu C."/>
            <person name="Desvignes T."/>
            <person name="Floi Bucao C."/>
            <person name="Jouanno E."/>
            <person name="Wen M."/>
            <person name="Mejri S."/>
            <person name="Dirks R."/>
            <person name="Jansen H."/>
            <person name="Henkel C."/>
            <person name="Chen W.J."/>
            <person name="Zahm M."/>
            <person name="Cabau C."/>
            <person name="Klopp C."/>
            <person name="Thompson A.W."/>
            <person name="Robinson-Rechavi M."/>
            <person name="Braasch I."/>
            <person name="Lecointre G."/>
            <person name="Bobe J."/>
            <person name="Postlethwait J.H."/>
            <person name="Berthelot C."/>
            <person name="Roest Crollius H."/>
            <person name="Guiguen Y."/>
        </authorList>
    </citation>
    <scope>NUCLEOTIDE SEQUENCE</scope>
    <source>
        <strain evidence="1">NC1722</strain>
    </source>
</reference>
<protein>
    <submittedName>
        <fullName evidence="1">Uncharacterized protein</fullName>
    </submittedName>
</protein>
<proteinExistence type="predicted"/>
<sequence>MKHLPEWPAETKSQLYLKGTHFILRHHERNAPPCMSVTLEKATTCSKSTLGGGGWCFVMHSPTSPSPPSALPRGTAAGGARRALMMKKSLAAAVPRCGGTAKGFEG</sequence>